<evidence type="ECO:0000313" key="3">
    <source>
        <dbReference type="Proteomes" id="UP001075225"/>
    </source>
</evidence>
<accession>A0A9Q4PSU0</accession>
<comment type="caution">
    <text evidence="2">The sequence shown here is derived from an EMBL/GenBank/DDBJ whole genome shotgun (WGS) entry which is preliminary data.</text>
</comment>
<dbReference type="EMBL" id="JAPXGO010000001">
    <property type="protein sequence ID" value="MCZ6159114.1"/>
    <property type="molecule type" value="Genomic_DNA"/>
</dbReference>
<keyword evidence="1" id="KW-0812">Transmembrane</keyword>
<feature type="transmembrane region" description="Helical" evidence="1">
    <location>
        <begin position="13"/>
        <end position="39"/>
    </location>
</feature>
<dbReference type="Proteomes" id="UP001075225">
    <property type="component" value="Unassembled WGS sequence"/>
</dbReference>
<protein>
    <submittedName>
        <fullName evidence="2">Uncharacterized protein</fullName>
    </submittedName>
</protein>
<gene>
    <name evidence="2" type="ORF">O6B32_01235</name>
</gene>
<dbReference type="AlphaFoldDB" id="A0A9Q4PSU0"/>
<evidence type="ECO:0000313" key="2">
    <source>
        <dbReference type="EMBL" id="MCZ6159114.1"/>
    </source>
</evidence>
<proteinExistence type="predicted"/>
<dbReference type="RefSeq" id="WP_269484238.1">
    <property type="nucleotide sequence ID" value="NZ_JAPXGJ010000001.1"/>
</dbReference>
<sequence length="130" mass="14856">MKSSDILSIANNMLVWTGVILAGVTIVLTLFSVFMMFYFRKGSKKTIKQAIDKILNQISKDSKIRNELISKILSDDKILKAIIKTKEFKEQLDLAILDQKNLIDNIEIDNEDKGNLKEIDVIIDNEKNLK</sequence>
<keyword evidence="1" id="KW-1133">Transmembrane helix</keyword>
<reference evidence="2" key="1">
    <citation type="submission" date="2022-12" db="EMBL/GenBank/DDBJ databases">
        <title>Species Delineation and Comparative Genomics within the Campylobacter ureolyticus Complex.</title>
        <authorList>
            <person name="Maki J."/>
            <person name="Howard M."/>
            <person name="Connelly S."/>
            <person name="Hardy D.J."/>
            <person name="Cameron A."/>
        </authorList>
    </citation>
    <scope>NUCLEOTIDE SEQUENCE</scope>
    <source>
        <strain evidence="2">URMC_787</strain>
    </source>
</reference>
<name>A0A9Q4PSU0_9BACT</name>
<evidence type="ECO:0000256" key="1">
    <source>
        <dbReference type="SAM" id="Phobius"/>
    </source>
</evidence>
<organism evidence="2 3">
    <name type="scientific">Campylobacter ureolyticus</name>
    <dbReference type="NCBI Taxonomy" id="827"/>
    <lineage>
        <taxon>Bacteria</taxon>
        <taxon>Pseudomonadati</taxon>
        <taxon>Campylobacterota</taxon>
        <taxon>Epsilonproteobacteria</taxon>
        <taxon>Campylobacterales</taxon>
        <taxon>Campylobacteraceae</taxon>
        <taxon>Campylobacter</taxon>
    </lineage>
</organism>
<keyword evidence="1" id="KW-0472">Membrane</keyword>